<dbReference type="Gene3D" id="3.40.30.10">
    <property type="entry name" value="Glutaredoxin"/>
    <property type="match status" value="1"/>
</dbReference>
<sequence>MKTPKNALRNEDKAASTIDNAVSNEALKNEANKPSRLKKWGKELVSMILIVGVVSFAMDFYHSRNMPQGDAISIVGQSLQGEDIDVIELSKNGKPVIVYFWATWCGACKLVSPTINSFSDSHQVVSVALSSGSDERVQRFLDAKEYQFPTINDISGSISRDWGVNVTPSIVIIKDGKISSIATGVTSPIGLWLRTYFS</sequence>
<feature type="domain" description="Thioredoxin" evidence="5">
    <location>
        <begin position="65"/>
        <end position="198"/>
    </location>
</feature>
<dbReference type="InterPro" id="IPR036249">
    <property type="entry name" value="Thioredoxin-like_sf"/>
</dbReference>
<dbReference type="InterPro" id="IPR013740">
    <property type="entry name" value="Redoxin"/>
</dbReference>
<dbReference type="RefSeq" id="WP_017074801.1">
    <property type="nucleotide sequence ID" value="NZ_AP025484.1"/>
</dbReference>
<comment type="caution">
    <text evidence="6">The sequence shown here is derived from an EMBL/GenBank/DDBJ whole genome shotgun (WGS) entry which is preliminary data.</text>
</comment>
<dbReference type="PANTHER" id="PTHR42852">
    <property type="entry name" value="THIOL:DISULFIDE INTERCHANGE PROTEIN DSBE"/>
    <property type="match status" value="1"/>
</dbReference>
<feature type="transmembrane region" description="Helical" evidence="4">
    <location>
        <begin position="44"/>
        <end position="61"/>
    </location>
</feature>
<dbReference type="PANTHER" id="PTHR42852:SF17">
    <property type="entry name" value="THIOREDOXIN-LIKE PROTEIN HI_1115"/>
    <property type="match status" value="1"/>
</dbReference>
<keyword evidence="4" id="KW-0812">Transmembrane</keyword>
<dbReference type="InterPro" id="IPR013766">
    <property type="entry name" value="Thioredoxin_domain"/>
</dbReference>
<reference evidence="6 7" key="1">
    <citation type="submission" date="2024-02" db="EMBL/GenBank/DDBJ databases">
        <title>Bacteria isolated from the canopy kelp, Nereocystis luetkeana.</title>
        <authorList>
            <person name="Pfister C.A."/>
            <person name="Younker I.T."/>
            <person name="Light S.H."/>
        </authorList>
    </citation>
    <scope>NUCLEOTIDE SEQUENCE [LARGE SCALE GENOMIC DNA]</scope>
    <source>
        <strain evidence="6 7">TI.1.15</strain>
    </source>
</reference>
<dbReference type="Proteomes" id="UP001377160">
    <property type="component" value="Unassembled WGS sequence"/>
</dbReference>
<dbReference type="Pfam" id="PF08534">
    <property type="entry name" value="Redoxin"/>
    <property type="match status" value="1"/>
</dbReference>
<gene>
    <name evidence="6" type="ORF">V8Z71_05475</name>
</gene>
<evidence type="ECO:0000313" key="7">
    <source>
        <dbReference type="Proteomes" id="UP001377160"/>
    </source>
</evidence>
<accession>A0ABU9FPV6</accession>
<keyword evidence="7" id="KW-1185">Reference proteome</keyword>
<dbReference type="InterPro" id="IPR017937">
    <property type="entry name" value="Thioredoxin_CS"/>
</dbReference>
<organism evidence="6 7">
    <name type="scientific">Vibrio echinoideorum</name>
    <dbReference type="NCBI Taxonomy" id="2100116"/>
    <lineage>
        <taxon>Bacteria</taxon>
        <taxon>Pseudomonadati</taxon>
        <taxon>Pseudomonadota</taxon>
        <taxon>Gammaproteobacteria</taxon>
        <taxon>Vibrionales</taxon>
        <taxon>Vibrionaceae</taxon>
        <taxon>Vibrio</taxon>
    </lineage>
</organism>
<evidence type="ECO:0000256" key="1">
    <source>
        <dbReference type="ARBA" id="ARBA00004196"/>
    </source>
</evidence>
<protein>
    <submittedName>
        <fullName evidence="6">Protein disulfide oxidoreductase</fullName>
    </submittedName>
</protein>
<dbReference type="PROSITE" id="PS00194">
    <property type="entry name" value="THIOREDOXIN_1"/>
    <property type="match status" value="1"/>
</dbReference>
<keyword evidence="3" id="KW-0676">Redox-active center</keyword>
<dbReference type="EMBL" id="JBANDX010000003">
    <property type="protein sequence ID" value="MEL0607751.1"/>
    <property type="molecule type" value="Genomic_DNA"/>
</dbReference>
<dbReference type="InterPro" id="IPR050553">
    <property type="entry name" value="Thioredoxin_ResA/DsbE_sf"/>
</dbReference>
<comment type="subcellular location">
    <subcellularLocation>
        <location evidence="1">Cell envelope</location>
    </subcellularLocation>
</comment>
<dbReference type="CDD" id="cd03011">
    <property type="entry name" value="TlpA_like_ScsD_MtbDsbE"/>
    <property type="match status" value="1"/>
</dbReference>
<evidence type="ECO:0000256" key="3">
    <source>
        <dbReference type="ARBA" id="ARBA00023284"/>
    </source>
</evidence>
<evidence type="ECO:0000259" key="5">
    <source>
        <dbReference type="PROSITE" id="PS51352"/>
    </source>
</evidence>
<name>A0ABU9FPV6_9VIBR</name>
<dbReference type="SUPFAM" id="SSF52833">
    <property type="entry name" value="Thioredoxin-like"/>
    <property type="match status" value="1"/>
</dbReference>
<keyword evidence="4" id="KW-1133">Transmembrane helix</keyword>
<evidence type="ECO:0000256" key="2">
    <source>
        <dbReference type="ARBA" id="ARBA00022748"/>
    </source>
</evidence>
<proteinExistence type="predicted"/>
<dbReference type="PROSITE" id="PS51352">
    <property type="entry name" value="THIOREDOXIN_2"/>
    <property type="match status" value="1"/>
</dbReference>
<evidence type="ECO:0000256" key="4">
    <source>
        <dbReference type="SAM" id="Phobius"/>
    </source>
</evidence>
<keyword evidence="2" id="KW-0201">Cytochrome c-type biogenesis</keyword>
<keyword evidence="4" id="KW-0472">Membrane</keyword>
<evidence type="ECO:0000313" key="6">
    <source>
        <dbReference type="EMBL" id="MEL0607751.1"/>
    </source>
</evidence>